<dbReference type="EMBL" id="JAPEUV010000017">
    <property type="protein sequence ID" value="KAJ4340282.1"/>
    <property type="molecule type" value="Genomic_DNA"/>
</dbReference>
<dbReference type="InterPro" id="IPR045032">
    <property type="entry name" value="PEL"/>
</dbReference>
<dbReference type="InterPro" id="IPR002022">
    <property type="entry name" value="Pec_lyase"/>
</dbReference>
<dbReference type="InterPro" id="IPR035971">
    <property type="entry name" value="CBD_sf"/>
</dbReference>
<evidence type="ECO:0000313" key="12">
    <source>
        <dbReference type="EMBL" id="KAJ4340282.1"/>
    </source>
</evidence>
<evidence type="ECO:0000256" key="6">
    <source>
        <dbReference type="ARBA" id="ARBA00036818"/>
    </source>
</evidence>
<keyword evidence="9" id="KW-0624">Polysaccharide degradation</keyword>
<feature type="domain" description="CBM1" evidence="11">
    <location>
        <begin position="446"/>
        <end position="482"/>
    </location>
</feature>
<comment type="caution">
    <text evidence="12">The sequence shown here is derived from an EMBL/GenBank/DDBJ whole genome shotgun (WGS) entry which is preliminary data.</text>
</comment>
<gene>
    <name evidence="12" type="ORF">N0V87_002574</name>
</gene>
<evidence type="ECO:0000256" key="8">
    <source>
        <dbReference type="ARBA" id="ARBA00039082"/>
    </source>
</evidence>
<dbReference type="AlphaFoldDB" id="A0A9W8X4U8"/>
<comment type="subcellular location">
    <subcellularLocation>
        <location evidence="9">Secreted</location>
    </subcellularLocation>
</comment>
<keyword evidence="13" id="KW-1185">Reference proteome</keyword>
<dbReference type="PANTHER" id="PTHR31683:SF67">
    <property type="entry name" value="PECTIN LYASE F-RELATED"/>
    <property type="match status" value="1"/>
</dbReference>
<keyword evidence="5 9" id="KW-0456">Lyase</keyword>
<dbReference type="GO" id="GO:0005576">
    <property type="term" value="C:extracellular region"/>
    <property type="evidence" value="ECO:0007669"/>
    <property type="project" value="UniProtKB-SubCell"/>
</dbReference>
<dbReference type="SMART" id="SM00656">
    <property type="entry name" value="Amb_all"/>
    <property type="match status" value="1"/>
</dbReference>
<comment type="function">
    <text evidence="7">Pectinolytic enzymes consist of four classes of enzymes: pectin lyase, polygalacturonase, pectin methylesterase and rhamnogalacturonase. Among pectinolytic enzymes, pectin lyase is the most important in depolymerization of pectin, since it cleaves internal glycosidic bonds of highly methylated pectins.</text>
</comment>
<name>A0A9W8X4U8_9PLEO</name>
<keyword evidence="9" id="KW-0119">Carbohydrate metabolism</keyword>
<evidence type="ECO:0000256" key="5">
    <source>
        <dbReference type="ARBA" id="ARBA00023239"/>
    </source>
</evidence>
<keyword evidence="9" id="KW-0964">Secreted</keyword>
<evidence type="ECO:0000256" key="7">
    <source>
        <dbReference type="ARBA" id="ARBA00037631"/>
    </source>
</evidence>
<dbReference type="PROSITE" id="PS00562">
    <property type="entry name" value="CBM1_1"/>
    <property type="match status" value="1"/>
</dbReference>
<comment type="similarity">
    <text evidence="1 9">Belongs to the polysaccharide lyase 1 family.</text>
</comment>
<protein>
    <recommendedName>
        <fullName evidence="8">pectin lyase</fullName>
        <ecNumber evidence="8">4.2.2.10</ecNumber>
    </recommendedName>
</protein>
<dbReference type="EC" id="4.2.2.10" evidence="8"/>
<evidence type="ECO:0000256" key="10">
    <source>
        <dbReference type="SAM" id="SignalP"/>
    </source>
</evidence>
<sequence length="482" mass="49028">MRFELAALLAAAASVSAQSVVGKPYGFAADVTGGGSAAAVTPTTADELAKYLSDDVARVVLITKEFDFTGKTATGSGCDRKSCSAKNGGQFYLGELSCAASDDNVAVSSITYDTAGPTALKVGSNKSILGVGGKGVLKGKGLSLAKNAKNVIIQGIEFTNINPGVVWGGDALDFQGGNDGVWVDHNKFSLVGRMFIVSHYSASRLTVSNNEFDGTTTTSASCNDNHYWTMMFYGDGDKVTLDRNYLHNVSGRAPKLGQDGTTGTFHAVNNYFENMKGHAFDAYTGAQALIEGNVFSGVSQPVTDKGASVSTFVVNAGSACSSALGRSCLENSVDSASGKLAGGSSMSFIKGITNDVTPLEVSKVAAHVKANAGPANLGSASAEKDVEAPTSTKAVTTSKAATPSKAAVTSKAVATSKAATISAPVKTTLATVKKPAATQGATSGGAAVAAWGQCGGQGYTGSTTCASGLTCKKQNDWYSQCL</sequence>
<evidence type="ECO:0000256" key="3">
    <source>
        <dbReference type="ARBA" id="ARBA00023157"/>
    </source>
</evidence>
<feature type="signal peptide" evidence="10">
    <location>
        <begin position="1"/>
        <end position="17"/>
    </location>
</feature>
<dbReference type="GO" id="GO:0030570">
    <property type="term" value="F:pectate lyase activity"/>
    <property type="evidence" value="ECO:0007669"/>
    <property type="project" value="InterPro"/>
</dbReference>
<feature type="chain" id="PRO_5040760372" description="pectin lyase" evidence="10">
    <location>
        <begin position="18"/>
        <end position="482"/>
    </location>
</feature>
<dbReference type="Pfam" id="PF00734">
    <property type="entry name" value="CBM_1"/>
    <property type="match status" value="1"/>
</dbReference>
<dbReference type="OrthoDB" id="1637350at2759"/>
<dbReference type="GO" id="GO:0047490">
    <property type="term" value="F:pectin lyase activity"/>
    <property type="evidence" value="ECO:0007669"/>
    <property type="project" value="UniProtKB-EC"/>
</dbReference>
<dbReference type="InterPro" id="IPR011050">
    <property type="entry name" value="Pectin_lyase_fold/virulence"/>
</dbReference>
<evidence type="ECO:0000256" key="4">
    <source>
        <dbReference type="ARBA" id="ARBA00023180"/>
    </source>
</evidence>
<dbReference type="InterPro" id="IPR000254">
    <property type="entry name" value="CBD"/>
</dbReference>
<dbReference type="SUPFAM" id="SSF57180">
    <property type="entry name" value="Cellulose-binding domain"/>
    <property type="match status" value="1"/>
</dbReference>
<evidence type="ECO:0000256" key="9">
    <source>
        <dbReference type="RuleBase" id="RU361173"/>
    </source>
</evidence>
<keyword evidence="2 10" id="KW-0732">Signal</keyword>
<evidence type="ECO:0000313" key="13">
    <source>
        <dbReference type="Proteomes" id="UP001140562"/>
    </source>
</evidence>
<dbReference type="GO" id="GO:0030248">
    <property type="term" value="F:cellulose binding"/>
    <property type="evidence" value="ECO:0007669"/>
    <property type="project" value="InterPro"/>
</dbReference>
<proteinExistence type="inferred from homology"/>
<evidence type="ECO:0000256" key="2">
    <source>
        <dbReference type="ARBA" id="ARBA00022729"/>
    </source>
</evidence>
<dbReference type="PROSITE" id="PS51164">
    <property type="entry name" value="CBM1_2"/>
    <property type="match status" value="1"/>
</dbReference>
<comment type="catalytic activity">
    <reaction evidence="6">
        <text>Eliminative cleavage of (1-&gt;4)-alpha-D-galacturonan methyl ester to give oligosaccharides with 4-deoxy-6-O-methyl-alpha-D-galact-4-enuronosyl groups at their non-reducing ends.</text>
        <dbReference type="EC" id="4.2.2.10"/>
    </reaction>
</comment>
<dbReference type="SUPFAM" id="SSF51126">
    <property type="entry name" value="Pectin lyase-like"/>
    <property type="match status" value="1"/>
</dbReference>
<evidence type="ECO:0000256" key="1">
    <source>
        <dbReference type="ARBA" id="ARBA00010980"/>
    </source>
</evidence>
<keyword evidence="4" id="KW-0325">Glycoprotein</keyword>
<dbReference type="Gene3D" id="2.160.20.10">
    <property type="entry name" value="Single-stranded right-handed beta-helix, Pectin lyase-like"/>
    <property type="match status" value="1"/>
</dbReference>
<dbReference type="GO" id="GO:0000272">
    <property type="term" value="P:polysaccharide catabolic process"/>
    <property type="evidence" value="ECO:0007669"/>
    <property type="project" value="UniProtKB-KW"/>
</dbReference>
<dbReference type="Proteomes" id="UP001140562">
    <property type="component" value="Unassembled WGS sequence"/>
</dbReference>
<dbReference type="SMART" id="SM00236">
    <property type="entry name" value="fCBD"/>
    <property type="match status" value="1"/>
</dbReference>
<accession>A0A9W8X4U8</accession>
<reference evidence="12" key="1">
    <citation type="submission" date="2022-10" db="EMBL/GenBank/DDBJ databases">
        <title>Tapping the CABI collections for fungal endophytes: first genome assemblies for Collariella, Neodidymelliopsis, Ascochyta clinopodiicola, Didymella pomorum, Didymosphaeria variabile, Neocosmospora piperis and Neocucurbitaria cava.</title>
        <authorList>
            <person name="Hill R."/>
        </authorList>
    </citation>
    <scope>NUCLEOTIDE SEQUENCE</scope>
    <source>
        <strain evidence="12">IMI 360193</strain>
    </source>
</reference>
<dbReference type="InterPro" id="IPR012334">
    <property type="entry name" value="Pectin_lyas_fold"/>
</dbReference>
<dbReference type="Pfam" id="PF00544">
    <property type="entry name" value="Pectate_lyase_4"/>
    <property type="match status" value="1"/>
</dbReference>
<keyword evidence="3" id="KW-1015">Disulfide bond</keyword>
<evidence type="ECO:0000259" key="11">
    <source>
        <dbReference type="PROSITE" id="PS51164"/>
    </source>
</evidence>
<dbReference type="PANTHER" id="PTHR31683">
    <property type="entry name" value="PECTATE LYASE 18-RELATED"/>
    <property type="match status" value="1"/>
</dbReference>
<organism evidence="12 13">
    <name type="scientific">Didymella glomerata</name>
    <dbReference type="NCBI Taxonomy" id="749621"/>
    <lineage>
        <taxon>Eukaryota</taxon>
        <taxon>Fungi</taxon>
        <taxon>Dikarya</taxon>
        <taxon>Ascomycota</taxon>
        <taxon>Pezizomycotina</taxon>
        <taxon>Dothideomycetes</taxon>
        <taxon>Pleosporomycetidae</taxon>
        <taxon>Pleosporales</taxon>
        <taxon>Pleosporineae</taxon>
        <taxon>Didymellaceae</taxon>
        <taxon>Didymella</taxon>
    </lineage>
</organism>